<comment type="caution">
    <text evidence="4">The sequence shown here is derived from an EMBL/GenBank/DDBJ whole genome shotgun (WGS) entry which is preliminary data.</text>
</comment>
<dbReference type="RefSeq" id="WP_146974149.1">
    <property type="nucleotide sequence ID" value="NZ_VOSL01000043.1"/>
</dbReference>
<dbReference type="PRINTS" id="PR01270">
    <property type="entry name" value="HDASUPER"/>
</dbReference>
<dbReference type="PANTHER" id="PTHR10625:SF19">
    <property type="entry name" value="HISTONE DEACETYLASE 12"/>
    <property type="match status" value="1"/>
</dbReference>
<evidence type="ECO:0000256" key="1">
    <source>
        <dbReference type="ARBA" id="ARBA00005947"/>
    </source>
</evidence>
<reference evidence="4 5" key="1">
    <citation type="submission" date="2019-08" db="EMBL/GenBank/DDBJ databases">
        <title>Bradymonadales sp. TMQ2.</title>
        <authorList>
            <person name="Liang Q."/>
        </authorList>
    </citation>
    <scope>NUCLEOTIDE SEQUENCE [LARGE SCALE GENOMIC DNA]</scope>
    <source>
        <strain evidence="4 5">TMQ2</strain>
    </source>
</reference>
<accession>A0A5C6XH95</accession>
<gene>
    <name evidence="4" type="ORF">FRC96_08930</name>
</gene>
<dbReference type="InterPro" id="IPR044150">
    <property type="entry name" value="HDAC_classIV"/>
</dbReference>
<dbReference type="GO" id="GO:0040029">
    <property type="term" value="P:epigenetic regulation of gene expression"/>
    <property type="evidence" value="ECO:0007669"/>
    <property type="project" value="TreeGrafter"/>
</dbReference>
<dbReference type="OrthoDB" id="9808367at2"/>
<evidence type="ECO:0000313" key="4">
    <source>
        <dbReference type="EMBL" id="TXD36834.1"/>
    </source>
</evidence>
<evidence type="ECO:0000259" key="3">
    <source>
        <dbReference type="Pfam" id="PF00850"/>
    </source>
</evidence>
<dbReference type="InterPro" id="IPR037138">
    <property type="entry name" value="His_deacetylse_dom_sf"/>
</dbReference>
<dbReference type="Gene3D" id="3.40.800.20">
    <property type="entry name" value="Histone deacetylase domain"/>
    <property type="match status" value="1"/>
</dbReference>
<dbReference type="InterPro" id="IPR023801">
    <property type="entry name" value="His_deacetylse_dom"/>
</dbReference>
<feature type="domain" description="Histone deacetylase" evidence="3">
    <location>
        <begin position="17"/>
        <end position="277"/>
    </location>
</feature>
<protein>
    <submittedName>
        <fullName evidence="4">Histone deacetylase</fullName>
    </submittedName>
</protein>
<dbReference type="CDD" id="cd09993">
    <property type="entry name" value="HDAC_classIV"/>
    <property type="match status" value="1"/>
</dbReference>
<dbReference type="GO" id="GO:0004407">
    <property type="term" value="F:histone deacetylase activity"/>
    <property type="evidence" value="ECO:0007669"/>
    <property type="project" value="InterPro"/>
</dbReference>
<proteinExistence type="inferred from homology"/>
<dbReference type="Proteomes" id="UP000321046">
    <property type="component" value="Unassembled WGS sequence"/>
</dbReference>
<organism evidence="4 5">
    <name type="scientific">Lujinxingia vulgaris</name>
    <dbReference type="NCBI Taxonomy" id="2600176"/>
    <lineage>
        <taxon>Bacteria</taxon>
        <taxon>Deltaproteobacteria</taxon>
        <taxon>Bradymonadales</taxon>
        <taxon>Lujinxingiaceae</taxon>
        <taxon>Lujinxingia</taxon>
    </lineage>
</organism>
<evidence type="ECO:0000313" key="5">
    <source>
        <dbReference type="Proteomes" id="UP000321046"/>
    </source>
</evidence>
<dbReference type="InterPro" id="IPR000286">
    <property type="entry name" value="HDACs"/>
</dbReference>
<dbReference type="InterPro" id="IPR023696">
    <property type="entry name" value="Ureohydrolase_dom_sf"/>
</dbReference>
<evidence type="ECO:0000256" key="2">
    <source>
        <dbReference type="ARBA" id="ARBA00022801"/>
    </source>
</evidence>
<dbReference type="Pfam" id="PF00850">
    <property type="entry name" value="Hist_deacetyl"/>
    <property type="match status" value="1"/>
</dbReference>
<name>A0A5C6XH95_9DELT</name>
<sequence>MKIYYNDHVQVPLPPGHRFPMAKYGMLHRALLEEGVAAPRQLVASPALERAQLLTAHDPDYVEAFLAGTLARRSMRRIGLPWSEVFVERVRTSMGGTVMAALSALDLGISGNLAGGTHHAHRDQGGGFCVFNDLAIAALSLIGAGDLRRVAIVDLDVHQGDGSATILKDTPEVFTLSLHGEKNYPFRKPPSDLDVGLPDGCDDATYLSALEQALESVWKHRPELILYQAGVDPLAEDSLGRMNLTLRGLGERDRMVLSRAHHRGIPVAMTLGGGYARPIEPTVEAYLQTYRIAAEIFGS</sequence>
<dbReference type="PANTHER" id="PTHR10625">
    <property type="entry name" value="HISTONE DEACETYLASE HDAC1-RELATED"/>
    <property type="match status" value="1"/>
</dbReference>
<comment type="similarity">
    <text evidence="1">Belongs to the histone deacetylase family.</text>
</comment>
<dbReference type="EMBL" id="VOSL01000043">
    <property type="protein sequence ID" value="TXD36834.1"/>
    <property type="molecule type" value="Genomic_DNA"/>
</dbReference>
<keyword evidence="2" id="KW-0378">Hydrolase</keyword>
<dbReference type="GO" id="GO:0016787">
    <property type="term" value="F:hydrolase activity"/>
    <property type="evidence" value="ECO:0007669"/>
    <property type="project" value="UniProtKB-KW"/>
</dbReference>
<dbReference type="SUPFAM" id="SSF52768">
    <property type="entry name" value="Arginase/deacetylase"/>
    <property type="match status" value="1"/>
</dbReference>
<dbReference type="AlphaFoldDB" id="A0A5C6XH95"/>